<name>A0A445MJ74_ENSVE</name>
<organism evidence="2">
    <name type="scientific">Ensete ventricosum</name>
    <name type="common">Abyssinian banana</name>
    <name type="synonym">Musa ensete</name>
    <dbReference type="NCBI Taxonomy" id="4639"/>
    <lineage>
        <taxon>Eukaryota</taxon>
        <taxon>Viridiplantae</taxon>
        <taxon>Streptophyta</taxon>
        <taxon>Embryophyta</taxon>
        <taxon>Tracheophyta</taxon>
        <taxon>Spermatophyta</taxon>
        <taxon>Magnoliopsida</taxon>
        <taxon>Liliopsida</taxon>
        <taxon>Zingiberales</taxon>
        <taxon>Musaceae</taxon>
        <taxon>Ensete</taxon>
    </lineage>
</organism>
<evidence type="ECO:0000256" key="1">
    <source>
        <dbReference type="SAM" id="MobiDB-lite"/>
    </source>
</evidence>
<protein>
    <submittedName>
        <fullName evidence="2">Uncharacterized protein</fullName>
    </submittedName>
</protein>
<proteinExistence type="predicted"/>
<accession>A0A445MJ74</accession>
<dbReference type="AlphaFoldDB" id="A0A445MJ74"/>
<evidence type="ECO:0000313" key="2">
    <source>
        <dbReference type="EMBL" id="RZR74317.1"/>
    </source>
</evidence>
<reference evidence="2" key="1">
    <citation type="journal article" date="2018" name="Data Brief">
        <title>Genome sequence data from 17 accessions of Ensete ventricosum, a staple food crop for millions in Ethiopia.</title>
        <authorList>
            <person name="Yemataw Z."/>
            <person name="Muzemil S."/>
            <person name="Ambachew D."/>
            <person name="Tripathi L."/>
            <person name="Tesfaye K."/>
            <person name="Chala A."/>
            <person name="Farbos A."/>
            <person name="O'Neill P."/>
            <person name="Moore K."/>
            <person name="Grant M."/>
            <person name="Studholme D.J."/>
        </authorList>
    </citation>
    <scope>NUCLEOTIDE SEQUENCE [LARGE SCALE GENOMIC DNA]</scope>
    <source>
        <tissue evidence="2">Leaf</tissue>
    </source>
</reference>
<dbReference type="EMBL" id="KV876198">
    <property type="protein sequence ID" value="RZR74317.1"/>
    <property type="molecule type" value="Genomic_DNA"/>
</dbReference>
<feature type="region of interest" description="Disordered" evidence="1">
    <location>
        <begin position="108"/>
        <end position="131"/>
    </location>
</feature>
<sequence>MTWPPLSPSFLYRFANSAGDLSDSKLVTRADAPLSVESRSVDPTICFTLPYHFESRSTQRCQENPLRKQEKNAQYLVDVNAGAETDGTADRARLAVLPPYLPMARGVGRGQRVVKRDRGRRRRPETRERASSQWHPFGWSCDEERGGGGRRGRRSGVWGLGRRYQRFIPLHSVIKWKRSYARGYKIKTVHFYNNGRMLIVNSVHRGVYCASMIHFQCALC</sequence>
<gene>
    <name evidence="2" type="ORF">BHM03_00035343</name>
</gene>
<feature type="compositionally biased region" description="Basic residues" evidence="1">
    <location>
        <begin position="112"/>
        <end position="124"/>
    </location>
</feature>
<dbReference type="Proteomes" id="UP000290560">
    <property type="component" value="Unassembled WGS sequence"/>
</dbReference>